<evidence type="ECO:0000256" key="1">
    <source>
        <dbReference type="SAM" id="Phobius"/>
    </source>
</evidence>
<gene>
    <name evidence="2" type="ORF">VP01_4100g1</name>
</gene>
<evidence type="ECO:0000313" key="2">
    <source>
        <dbReference type="EMBL" id="KNZ51076.1"/>
    </source>
</evidence>
<organism evidence="2 3">
    <name type="scientific">Puccinia sorghi</name>
    <dbReference type="NCBI Taxonomy" id="27349"/>
    <lineage>
        <taxon>Eukaryota</taxon>
        <taxon>Fungi</taxon>
        <taxon>Dikarya</taxon>
        <taxon>Basidiomycota</taxon>
        <taxon>Pucciniomycotina</taxon>
        <taxon>Pucciniomycetes</taxon>
        <taxon>Pucciniales</taxon>
        <taxon>Pucciniaceae</taxon>
        <taxon>Puccinia</taxon>
    </lineage>
</organism>
<dbReference type="EMBL" id="LAVV01009170">
    <property type="protein sequence ID" value="KNZ51076.1"/>
    <property type="molecule type" value="Genomic_DNA"/>
</dbReference>
<accession>A0A0L6URA9</accession>
<feature type="transmembrane region" description="Helical" evidence="1">
    <location>
        <begin position="169"/>
        <end position="193"/>
    </location>
</feature>
<dbReference type="AlphaFoldDB" id="A0A0L6URA9"/>
<proteinExistence type="predicted"/>
<keyword evidence="1" id="KW-1133">Transmembrane helix</keyword>
<name>A0A0L6URA9_9BASI</name>
<comment type="caution">
    <text evidence="2">The sequence shown here is derived from an EMBL/GenBank/DDBJ whole genome shotgun (WGS) entry which is preliminary data.</text>
</comment>
<feature type="transmembrane region" description="Helical" evidence="1">
    <location>
        <begin position="246"/>
        <end position="265"/>
    </location>
</feature>
<dbReference type="VEuPathDB" id="FungiDB:VP01_4100g1"/>
<keyword evidence="3" id="KW-1185">Reference proteome</keyword>
<protein>
    <submittedName>
        <fullName evidence="2">Uncharacterized protein</fullName>
    </submittedName>
</protein>
<reference evidence="2 3" key="1">
    <citation type="submission" date="2015-08" db="EMBL/GenBank/DDBJ databases">
        <title>Next Generation Sequencing and Analysis of the Genome of Puccinia sorghi L Schw, the Causal Agent of Maize Common Rust.</title>
        <authorList>
            <person name="Rochi L."/>
            <person name="Burguener G."/>
            <person name="Darino M."/>
            <person name="Turjanski A."/>
            <person name="Kreff E."/>
            <person name="Dieguez M.J."/>
            <person name="Sacco F."/>
        </authorList>
    </citation>
    <scope>NUCLEOTIDE SEQUENCE [LARGE SCALE GENOMIC DNA]</scope>
    <source>
        <strain evidence="2 3">RO10H11247</strain>
    </source>
</reference>
<evidence type="ECO:0000313" key="3">
    <source>
        <dbReference type="Proteomes" id="UP000037035"/>
    </source>
</evidence>
<sequence length="457" mass="52355">MRCELRLPSCGGLSRLRIGGKKEDWQMTAIQRQETNQQSDLRSEGKERCYFNLLMRQQCEWPRDESLLNENEQIGFQIELRVTVLQAHWSAAACFQASFSIISTTGENINGATMACLNIKSMAHSEQLIFSKSPFLLPGKPGLDGLCCIGLGQRPQCGHIKDGVHYVAILRMVSIMFFNVAILKMGGVFNVAILRRVYLIWPYQVGSPECGNINYGLLNIDSVHNVAILRKNSSIFFSSFQASVKHMQTLFFWFYFGFFFLFNHGRQPQAMISLKAKWKKSSGRCGPSYTCRATLSQKSDHLNGQAIFKLEGKVYENQGTIPGISRESDISLHAFLNSCTILIIFKLKNYGKWKFRSKNSTKKVAIKIFPQNNFWFIIHKILIFPDTLAPTFPPQETSKYHFFSQIMNNPMIECLVVSVNFFPKGIELKKDNWSQEEYFFKKIFIRAKKIDSKLILS</sequence>
<keyword evidence="1" id="KW-0472">Membrane</keyword>
<keyword evidence="1" id="KW-0812">Transmembrane</keyword>
<dbReference type="Proteomes" id="UP000037035">
    <property type="component" value="Unassembled WGS sequence"/>
</dbReference>